<dbReference type="Proteomes" id="UP001419268">
    <property type="component" value="Unassembled WGS sequence"/>
</dbReference>
<dbReference type="EMBL" id="JBBNAG010000012">
    <property type="protein sequence ID" value="KAK9088359.1"/>
    <property type="molecule type" value="Genomic_DNA"/>
</dbReference>
<name>A0AAP0EGD4_9MAGN</name>
<evidence type="ECO:0000313" key="1">
    <source>
        <dbReference type="EMBL" id="KAK9088359.1"/>
    </source>
</evidence>
<proteinExistence type="predicted"/>
<organism evidence="1 2">
    <name type="scientific">Stephania cephalantha</name>
    <dbReference type="NCBI Taxonomy" id="152367"/>
    <lineage>
        <taxon>Eukaryota</taxon>
        <taxon>Viridiplantae</taxon>
        <taxon>Streptophyta</taxon>
        <taxon>Embryophyta</taxon>
        <taxon>Tracheophyta</taxon>
        <taxon>Spermatophyta</taxon>
        <taxon>Magnoliopsida</taxon>
        <taxon>Ranunculales</taxon>
        <taxon>Menispermaceae</taxon>
        <taxon>Menispermoideae</taxon>
        <taxon>Cissampelideae</taxon>
        <taxon>Stephania</taxon>
    </lineage>
</organism>
<keyword evidence="2" id="KW-1185">Reference proteome</keyword>
<sequence length="167" mass="18889">MTRVYAQSLINIVLSLKCRNVETIVQWSHYSSEDELLDQTKAGPVLLAMNPFKGVEVRGNELVSGCGKKPRVSPRIYYWAKDAFIAMMNNYSRSIWDLPRSILDLRNSVSQSLINIALSLKCRNVETIVQWFLYSSGDELGPGRRPLGSITFIGYMCGRMNIAVFCD</sequence>
<gene>
    <name evidence="1" type="ORF">Scep_027441</name>
</gene>
<dbReference type="AlphaFoldDB" id="A0AAP0EGD4"/>
<protein>
    <submittedName>
        <fullName evidence="1">Uncharacterized protein</fullName>
    </submittedName>
</protein>
<comment type="caution">
    <text evidence="1">The sequence shown here is derived from an EMBL/GenBank/DDBJ whole genome shotgun (WGS) entry which is preliminary data.</text>
</comment>
<evidence type="ECO:0000313" key="2">
    <source>
        <dbReference type="Proteomes" id="UP001419268"/>
    </source>
</evidence>
<accession>A0AAP0EGD4</accession>
<reference evidence="1 2" key="1">
    <citation type="submission" date="2024-01" db="EMBL/GenBank/DDBJ databases">
        <title>Genome assemblies of Stephania.</title>
        <authorList>
            <person name="Yang L."/>
        </authorList>
    </citation>
    <scope>NUCLEOTIDE SEQUENCE [LARGE SCALE GENOMIC DNA]</scope>
    <source>
        <strain evidence="1">JXDWG</strain>
        <tissue evidence="1">Leaf</tissue>
    </source>
</reference>